<dbReference type="Proteomes" id="UP001342826">
    <property type="component" value="Unassembled WGS sequence"/>
</dbReference>
<dbReference type="GeneID" id="301140840"/>
<dbReference type="Pfam" id="PF10763">
    <property type="entry name" value="DUF2584"/>
    <property type="match status" value="1"/>
</dbReference>
<protein>
    <submittedName>
        <fullName evidence="1">DUF2584 family protein</fullName>
    </submittedName>
</protein>
<reference evidence="1 2" key="1">
    <citation type="submission" date="2023-03" db="EMBL/GenBank/DDBJ databases">
        <title>Bacillus Genome Sequencing.</title>
        <authorList>
            <person name="Dunlap C."/>
        </authorList>
    </citation>
    <scope>NUCLEOTIDE SEQUENCE [LARGE SCALE GENOMIC DNA]</scope>
    <source>
        <strain evidence="1 2">NRS-1717</strain>
    </source>
</reference>
<evidence type="ECO:0000313" key="2">
    <source>
        <dbReference type="Proteomes" id="UP001342826"/>
    </source>
</evidence>
<organism evidence="1 2">
    <name type="scientific">Metabacillus fastidiosus</name>
    <dbReference type="NCBI Taxonomy" id="1458"/>
    <lineage>
        <taxon>Bacteria</taxon>
        <taxon>Bacillati</taxon>
        <taxon>Bacillota</taxon>
        <taxon>Bacilli</taxon>
        <taxon>Bacillales</taxon>
        <taxon>Bacillaceae</taxon>
        <taxon>Metabacillus</taxon>
    </lineage>
</organism>
<proteinExistence type="predicted"/>
<dbReference type="Gene3D" id="2.40.240.20">
    <property type="entry name" value="Hypothetical PUA domain-like, domain 1"/>
    <property type="match status" value="1"/>
</dbReference>
<dbReference type="RefSeq" id="WP_066228515.1">
    <property type="nucleotide sequence ID" value="NZ_JARTFQ010000007.1"/>
</dbReference>
<dbReference type="InterPro" id="IPR015947">
    <property type="entry name" value="PUA-like_sf"/>
</dbReference>
<dbReference type="EMBL" id="JARTFS010000005">
    <property type="protein sequence ID" value="MED4401279.1"/>
    <property type="molecule type" value="Genomic_DNA"/>
</dbReference>
<accession>A0ABU6NW00</accession>
<gene>
    <name evidence="1" type="ORF">P9271_08005</name>
</gene>
<keyword evidence="2" id="KW-1185">Reference proteome</keyword>
<dbReference type="InterPro" id="IPR019699">
    <property type="entry name" value="DUF2584"/>
</dbReference>
<comment type="caution">
    <text evidence="1">The sequence shown here is derived from an EMBL/GenBank/DDBJ whole genome shotgun (WGS) entry which is preliminary data.</text>
</comment>
<name>A0ABU6NW00_9BACI</name>
<dbReference type="SUPFAM" id="SSF88697">
    <property type="entry name" value="PUA domain-like"/>
    <property type="match status" value="1"/>
</dbReference>
<sequence>MGMPMEFNTMIVTKGNEKQIQEDVFQLKKDGLRIYPMNIPIEVRKIIESETIGQALVIKIELENEQTVITYKFITGQNTHL</sequence>
<evidence type="ECO:0000313" key="1">
    <source>
        <dbReference type="EMBL" id="MED4401279.1"/>
    </source>
</evidence>